<dbReference type="Proteomes" id="UP000249130">
    <property type="component" value="Unassembled WGS sequence"/>
</dbReference>
<accession>A0A327KWP3</accession>
<name>A0A327KWP3_9BRAD</name>
<dbReference type="AlphaFoldDB" id="A0A327KWP3"/>
<dbReference type="EMBL" id="NPEX01000181">
    <property type="protein sequence ID" value="RAI41642.1"/>
    <property type="molecule type" value="Genomic_DNA"/>
</dbReference>
<gene>
    <name evidence="1" type="ORF">CH341_21220</name>
</gene>
<reference evidence="1 2" key="1">
    <citation type="submission" date="2017-07" db="EMBL/GenBank/DDBJ databases">
        <title>Draft Genome Sequences of Select Purple Nonsulfur Bacteria.</title>
        <authorList>
            <person name="Lasarre B."/>
            <person name="Mckinlay J.B."/>
        </authorList>
    </citation>
    <scope>NUCLEOTIDE SEQUENCE [LARGE SCALE GENOMIC DNA]</scope>
    <source>
        <strain evidence="1 2">DSM 5909</strain>
    </source>
</reference>
<proteinExistence type="predicted"/>
<keyword evidence="2" id="KW-1185">Reference proteome</keyword>
<comment type="caution">
    <text evidence="1">The sequence shown here is derived from an EMBL/GenBank/DDBJ whole genome shotgun (WGS) entry which is preliminary data.</text>
</comment>
<evidence type="ECO:0000313" key="2">
    <source>
        <dbReference type="Proteomes" id="UP000249130"/>
    </source>
</evidence>
<protein>
    <submittedName>
        <fullName evidence="1">Uncharacterized protein</fullName>
    </submittedName>
</protein>
<sequence length="83" mass="9555">MADPENQTLHVLRDIRTVIEALSRNVDQNQAETNRRFDDVTDRIEKIRKLAFGESVLGRYAAGEVEERLDAIEQRLSDLETRG</sequence>
<evidence type="ECO:0000313" key="1">
    <source>
        <dbReference type="EMBL" id="RAI41642.1"/>
    </source>
</evidence>
<organism evidence="1 2">
    <name type="scientific">Rhodoplanes roseus</name>
    <dbReference type="NCBI Taxonomy" id="29409"/>
    <lineage>
        <taxon>Bacteria</taxon>
        <taxon>Pseudomonadati</taxon>
        <taxon>Pseudomonadota</taxon>
        <taxon>Alphaproteobacteria</taxon>
        <taxon>Hyphomicrobiales</taxon>
        <taxon>Nitrobacteraceae</taxon>
        <taxon>Rhodoplanes</taxon>
    </lineage>
</organism>